<dbReference type="Gene3D" id="3.40.30.10">
    <property type="entry name" value="Glutaredoxin"/>
    <property type="match status" value="1"/>
</dbReference>
<evidence type="ECO:0000313" key="2">
    <source>
        <dbReference type="Proteomes" id="UP000190105"/>
    </source>
</evidence>
<accession>A0A1T4YFY0</accession>
<dbReference type="EMBL" id="FUYH01000046">
    <property type="protein sequence ID" value="SKB00674.1"/>
    <property type="molecule type" value="Genomic_DNA"/>
</dbReference>
<organism evidence="1 2">
    <name type="scientific">Caloramator quimbayensis</name>
    <dbReference type="NCBI Taxonomy" id="1147123"/>
    <lineage>
        <taxon>Bacteria</taxon>
        <taxon>Bacillati</taxon>
        <taxon>Bacillota</taxon>
        <taxon>Clostridia</taxon>
        <taxon>Eubacteriales</taxon>
        <taxon>Clostridiaceae</taxon>
        <taxon>Caloramator</taxon>
    </lineage>
</organism>
<dbReference type="Pfam" id="PF06953">
    <property type="entry name" value="ArsD"/>
    <property type="match status" value="1"/>
</dbReference>
<dbReference type="GO" id="GO:0003677">
    <property type="term" value="F:DNA binding"/>
    <property type="evidence" value="ECO:0007669"/>
    <property type="project" value="InterPro"/>
</dbReference>
<dbReference type="Proteomes" id="UP000190105">
    <property type="component" value="Unassembled WGS sequence"/>
</dbReference>
<name>A0A1T4YFY0_9CLOT</name>
<proteinExistence type="predicted"/>
<dbReference type="AlphaFoldDB" id="A0A1T4YFY0"/>
<dbReference type="NCBIfam" id="NF033727">
    <property type="entry name" value="chaperon_ArsD"/>
    <property type="match status" value="1"/>
</dbReference>
<dbReference type="RefSeq" id="WP_078697863.1">
    <property type="nucleotide sequence ID" value="NZ_FUYH01000046.1"/>
</dbReference>
<sequence>MKKITIYEPAMCCPTGLCGVSIDPDLLRISTVLNNLKKKGIEIERYNLTNSPMKFMTNKTVNKMINEKGIDELPFTLVDEEVAITGRYPTNEELADFLGIPINSFDEESKIDK</sequence>
<dbReference type="OrthoDB" id="9801358at2"/>
<protein>
    <submittedName>
        <fullName evidence="1">Arsenical resistance operon trans-acting repressor ArsD</fullName>
    </submittedName>
</protein>
<dbReference type="STRING" id="1147123.SAMN05443428_14610"/>
<dbReference type="GO" id="GO:0045892">
    <property type="term" value="P:negative regulation of DNA-templated transcription"/>
    <property type="evidence" value="ECO:0007669"/>
    <property type="project" value="InterPro"/>
</dbReference>
<dbReference type="GO" id="GO:0046685">
    <property type="term" value="P:response to arsenic-containing substance"/>
    <property type="evidence" value="ECO:0007669"/>
    <property type="project" value="InterPro"/>
</dbReference>
<evidence type="ECO:0000313" key="1">
    <source>
        <dbReference type="EMBL" id="SKB00674.1"/>
    </source>
</evidence>
<dbReference type="InterPro" id="IPR010712">
    <property type="entry name" value="Arsenical-R_ArsD"/>
</dbReference>
<gene>
    <name evidence="1" type="ORF">SAMN05443428_14610</name>
</gene>
<keyword evidence="2" id="KW-1185">Reference proteome</keyword>
<reference evidence="2" key="1">
    <citation type="submission" date="2017-02" db="EMBL/GenBank/DDBJ databases">
        <authorList>
            <person name="Varghese N."/>
            <person name="Submissions S."/>
        </authorList>
    </citation>
    <scope>NUCLEOTIDE SEQUENCE [LARGE SCALE GENOMIC DNA]</scope>
    <source>
        <strain evidence="2">USBA 833</strain>
    </source>
</reference>